<reference evidence="7" key="1">
    <citation type="submission" date="2025-08" db="UniProtKB">
        <authorList>
            <consortium name="RefSeq"/>
        </authorList>
    </citation>
    <scope>IDENTIFICATION</scope>
</reference>
<evidence type="ECO:0000256" key="3">
    <source>
        <dbReference type="SAM" id="Coils"/>
    </source>
</evidence>
<name>A0A6P5P678_MUSCR</name>
<dbReference type="AlphaFoldDB" id="A0A6P5P678"/>
<dbReference type="GO" id="GO:0005730">
    <property type="term" value="C:nucleolus"/>
    <property type="evidence" value="ECO:0007669"/>
    <property type="project" value="Ensembl"/>
</dbReference>
<dbReference type="GO" id="GO:0000795">
    <property type="term" value="C:synaptonemal complex"/>
    <property type="evidence" value="ECO:0007669"/>
    <property type="project" value="TreeGrafter"/>
</dbReference>
<dbReference type="GO" id="GO:0000785">
    <property type="term" value="C:chromatin"/>
    <property type="evidence" value="ECO:0007669"/>
    <property type="project" value="Ensembl"/>
</dbReference>
<dbReference type="Pfam" id="PF04803">
    <property type="entry name" value="Cor1"/>
    <property type="match status" value="1"/>
</dbReference>
<feature type="coiled-coil region" evidence="3">
    <location>
        <begin position="199"/>
        <end position="287"/>
    </location>
</feature>
<accession>A0A6P5P678</accession>
<dbReference type="GO" id="GO:0001741">
    <property type="term" value="C:XY body"/>
    <property type="evidence" value="ECO:0007669"/>
    <property type="project" value="Ensembl"/>
</dbReference>
<feature type="compositionally biased region" description="Basic and acidic residues" evidence="4">
    <location>
        <begin position="24"/>
        <end position="40"/>
    </location>
</feature>
<sequence>MFPCQRRDTEEFESITEDPGEPESTPRDPEGFESTPRDPEGFESTPGDPEGFESTPGDPERFESTPGDPEGFESTPGDPEGFESSPTEEEHLAAYSFDDDFQHPMVSQRSEELRSTSDSCRERSPVELFADPGEKVEVILGRIGVDINRALSAKRQRMETTARQSFEGVEQKMKEVWNSHEDAMAQLNEESAQAFANLFEQWNEDFKKFQEQHEKLVNDFKQQEKIFQRARFVQNQRIRTIKEIHEQFLQKLEDLENRNDVLLTRTQNELKDEINDLQKKILRESDEEMAKADQSMHF</sequence>
<dbReference type="GeneID" id="110287342"/>
<dbReference type="InterPro" id="IPR051443">
    <property type="entry name" value="XLR/SYCP3"/>
</dbReference>
<gene>
    <name evidence="7" type="primary">LOC110287342</name>
</gene>
<evidence type="ECO:0000313" key="6">
    <source>
        <dbReference type="Proteomes" id="UP000515126"/>
    </source>
</evidence>
<dbReference type="Proteomes" id="UP000515126">
    <property type="component" value="Chromosome X"/>
</dbReference>
<feature type="compositionally biased region" description="Acidic residues" evidence="4">
    <location>
        <begin position="10"/>
        <end position="21"/>
    </location>
</feature>
<organism evidence="6 7">
    <name type="scientific">Mus caroli</name>
    <name type="common">Ryukyu mouse</name>
    <name type="synonym">Ricefield mouse</name>
    <dbReference type="NCBI Taxonomy" id="10089"/>
    <lineage>
        <taxon>Eukaryota</taxon>
        <taxon>Metazoa</taxon>
        <taxon>Chordata</taxon>
        <taxon>Craniata</taxon>
        <taxon>Vertebrata</taxon>
        <taxon>Euteleostomi</taxon>
        <taxon>Mammalia</taxon>
        <taxon>Eutheria</taxon>
        <taxon>Euarchontoglires</taxon>
        <taxon>Glires</taxon>
        <taxon>Rodentia</taxon>
        <taxon>Myomorpha</taxon>
        <taxon>Muroidea</taxon>
        <taxon>Muridae</taxon>
        <taxon>Murinae</taxon>
        <taxon>Mus</taxon>
        <taxon>Mus</taxon>
    </lineage>
</organism>
<dbReference type="RefSeq" id="XP_021009651.1">
    <property type="nucleotide sequence ID" value="XM_021153992.1"/>
</dbReference>
<evidence type="ECO:0000256" key="1">
    <source>
        <dbReference type="ARBA" id="ARBA00010283"/>
    </source>
</evidence>
<dbReference type="InterPro" id="IPR006888">
    <property type="entry name" value="XLR/SYCP3/FAM9_dom"/>
</dbReference>
<dbReference type="GO" id="GO:0007286">
    <property type="term" value="P:spermatid development"/>
    <property type="evidence" value="ECO:0007669"/>
    <property type="project" value="TreeGrafter"/>
</dbReference>
<evidence type="ECO:0000256" key="4">
    <source>
        <dbReference type="SAM" id="MobiDB-lite"/>
    </source>
</evidence>
<feature type="region of interest" description="Disordered" evidence="4">
    <location>
        <begin position="1"/>
        <end position="120"/>
    </location>
</feature>
<dbReference type="GO" id="GO:0051321">
    <property type="term" value="P:meiotic cell cycle"/>
    <property type="evidence" value="ECO:0007669"/>
    <property type="project" value="TreeGrafter"/>
</dbReference>
<feature type="domain" description="XLR/SYCP3/FAM9" evidence="5">
    <location>
        <begin position="150"/>
        <end position="280"/>
    </location>
</feature>
<dbReference type="PANTHER" id="PTHR19368">
    <property type="entry name" value="XLR/SCP3/FAM9"/>
    <property type="match status" value="1"/>
</dbReference>
<feature type="compositionally biased region" description="Basic and acidic residues" evidence="4">
    <location>
        <begin position="109"/>
        <end position="120"/>
    </location>
</feature>
<proteinExistence type="inferred from homology"/>
<evidence type="ECO:0000313" key="7">
    <source>
        <dbReference type="RefSeq" id="XP_021009651.1"/>
    </source>
</evidence>
<keyword evidence="6" id="KW-1185">Reference proteome</keyword>
<dbReference type="PANTHER" id="PTHR19368:SF22">
    <property type="entry name" value="RIKEN CDNA 1700013H16 GENE"/>
    <property type="match status" value="1"/>
</dbReference>
<comment type="similarity">
    <text evidence="1">Belongs to the XLR/SYCP3 family.</text>
</comment>
<keyword evidence="2 3" id="KW-0175">Coiled coil</keyword>
<evidence type="ECO:0000259" key="5">
    <source>
        <dbReference type="Pfam" id="PF04803"/>
    </source>
</evidence>
<dbReference type="KEGG" id="mcal:110287342"/>
<evidence type="ECO:0000256" key="2">
    <source>
        <dbReference type="ARBA" id="ARBA00023054"/>
    </source>
</evidence>
<protein>
    <submittedName>
        <fullName evidence="7">Synaptonemal complex protein 3-like</fullName>
    </submittedName>
</protein>